<dbReference type="InterPro" id="IPR038501">
    <property type="entry name" value="Spore_GerAC_C_sf"/>
</dbReference>
<evidence type="ECO:0000256" key="5">
    <source>
        <dbReference type="ARBA" id="ARBA00023136"/>
    </source>
</evidence>
<evidence type="ECO:0000313" key="10">
    <source>
        <dbReference type="EMBL" id="BAK15642.1"/>
    </source>
</evidence>
<dbReference type="Gene3D" id="3.30.300.210">
    <property type="entry name" value="Nutrient germinant receptor protein C, domain 3"/>
    <property type="match status" value="1"/>
</dbReference>
<evidence type="ECO:0000313" key="11">
    <source>
        <dbReference type="Proteomes" id="UP000006691"/>
    </source>
</evidence>
<proteinExistence type="inferred from homology"/>
<keyword evidence="3" id="KW-0309">Germination</keyword>
<evidence type="ECO:0008006" key="12">
    <source>
        <dbReference type="Google" id="ProtNLM"/>
    </source>
</evidence>
<dbReference type="EMBL" id="AP012157">
    <property type="protein sequence ID" value="BAK15642.1"/>
    <property type="molecule type" value="Genomic_DNA"/>
</dbReference>
<dbReference type="GO" id="GO:0016020">
    <property type="term" value="C:membrane"/>
    <property type="evidence" value="ECO:0007669"/>
    <property type="project" value="UniProtKB-SubCell"/>
</dbReference>
<reference evidence="10 11" key="2">
    <citation type="journal article" date="2012" name="J. Biosci. Bioeng.">
        <title>Complete genome sequence and characterization of the N-acylhomoserine lactone-degrading gene of the potato leaf-associated Solibacillus silvestris.</title>
        <authorList>
            <person name="Morohoshi T."/>
            <person name="Tominaga Y."/>
            <person name="Someya N."/>
            <person name="Ikeda T."/>
        </authorList>
    </citation>
    <scope>NUCLEOTIDE SEQUENCE [LARGE SCALE GENOMIC DNA]</scope>
    <source>
        <strain evidence="10 11">StLB046</strain>
    </source>
</reference>
<evidence type="ECO:0000259" key="9">
    <source>
        <dbReference type="Pfam" id="PF25198"/>
    </source>
</evidence>
<dbReference type="STRING" id="1002809.SSIL_1219"/>
<name>F2F9X6_SOLSS</name>
<keyword evidence="4" id="KW-0732">Signal</keyword>
<dbReference type="HOGENOM" id="CLU_051140_3_1_9"/>
<dbReference type="PANTHER" id="PTHR35789">
    <property type="entry name" value="SPORE GERMINATION PROTEIN B3"/>
    <property type="match status" value="1"/>
</dbReference>
<dbReference type="InterPro" id="IPR057336">
    <property type="entry name" value="GerAC_N"/>
</dbReference>
<comment type="subcellular location">
    <subcellularLocation>
        <location evidence="1">Membrane</location>
        <topology evidence="1">Lipid-anchor</topology>
    </subcellularLocation>
</comment>
<keyword evidence="6" id="KW-0564">Palmitate</keyword>
<organism evidence="10 11">
    <name type="scientific">Solibacillus silvestris (strain StLB046)</name>
    <name type="common">Bacillus silvestris</name>
    <dbReference type="NCBI Taxonomy" id="1002809"/>
    <lineage>
        <taxon>Bacteria</taxon>
        <taxon>Bacillati</taxon>
        <taxon>Bacillota</taxon>
        <taxon>Bacilli</taxon>
        <taxon>Bacillales</taxon>
        <taxon>Caryophanaceae</taxon>
        <taxon>Solibacillus</taxon>
    </lineage>
</organism>
<evidence type="ECO:0000256" key="4">
    <source>
        <dbReference type="ARBA" id="ARBA00022729"/>
    </source>
</evidence>
<accession>F2F9X6</accession>
<dbReference type="PROSITE" id="PS51257">
    <property type="entry name" value="PROKAR_LIPOPROTEIN"/>
    <property type="match status" value="1"/>
</dbReference>
<keyword evidence="11" id="KW-1185">Reference proteome</keyword>
<gene>
    <name evidence="10" type="ordered locus">SSIL_1219</name>
</gene>
<dbReference type="AlphaFoldDB" id="F2F9X6"/>
<keyword evidence="7" id="KW-0449">Lipoprotein</keyword>
<dbReference type="Pfam" id="PF25198">
    <property type="entry name" value="Spore_GerAC_N"/>
    <property type="match status" value="1"/>
</dbReference>
<feature type="domain" description="Spore germination protein N-terminal" evidence="9">
    <location>
        <begin position="26"/>
        <end position="191"/>
    </location>
</feature>
<evidence type="ECO:0000256" key="6">
    <source>
        <dbReference type="ARBA" id="ARBA00023139"/>
    </source>
</evidence>
<sequence>MKELTTFKKLILLFACIIVLVGCAEQKILERISLTTLVGFDLADEDKLAAIAVIRQINPDLESKIELQSATALTSRGARSKIDLKTSKTIGSGQLRVVLYGEELAKVGLNENIHILKMNSEISNATYIASVEGDLNELLEYKYENISDLGQHIYQLIKYNVDKQYIISSTLHEINRDKLSFIDSYSMPILEREENNIKISGIAFFNEGKIVGKLPAEEAIYILMVKGKTHNGTLEMEIPITTLEKSPPDSSEGLPIAIDSINSKRKIKLVDSAVPEFNLTVKIECRLLEVDSDVSMDNPSIIHKLEKEINKKIESEINQIIDYSHEINTDIFQFGEYYKAQNRNADIDKKKWDEMFSEMKVNVTVNTTIIRDGVFQ</sequence>
<dbReference type="NCBIfam" id="TIGR02887">
    <property type="entry name" value="spore_ger_x_C"/>
    <property type="match status" value="1"/>
</dbReference>
<dbReference type="RefSeq" id="WP_014823144.1">
    <property type="nucleotide sequence ID" value="NC_018065.1"/>
</dbReference>
<dbReference type="eggNOG" id="ENOG502Z9GR">
    <property type="taxonomic scope" value="Bacteria"/>
</dbReference>
<dbReference type="PATRIC" id="fig|1002809.3.peg.1233"/>
<evidence type="ECO:0000256" key="1">
    <source>
        <dbReference type="ARBA" id="ARBA00004635"/>
    </source>
</evidence>
<dbReference type="KEGG" id="siv:SSIL_1219"/>
<comment type="similarity">
    <text evidence="2">Belongs to the GerABKC lipoprotein family.</text>
</comment>
<evidence type="ECO:0000256" key="7">
    <source>
        <dbReference type="ARBA" id="ARBA00023288"/>
    </source>
</evidence>
<dbReference type="PANTHER" id="PTHR35789:SF1">
    <property type="entry name" value="SPORE GERMINATION PROTEIN B3"/>
    <property type="match status" value="1"/>
</dbReference>
<evidence type="ECO:0000256" key="2">
    <source>
        <dbReference type="ARBA" id="ARBA00007886"/>
    </source>
</evidence>
<dbReference type="InterPro" id="IPR046953">
    <property type="entry name" value="Spore_GerAC-like_C"/>
</dbReference>
<evidence type="ECO:0000256" key="3">
    <source>
        <dbReference type="ARBA" id="ARBA00022544"/>
    </source>
</evidence>
<dbReference type="Pfam" id="PF05504">
    <property type="entry name" value="Spore_GerAC"/>
    <property type="match status" value="1"/>
</dbReference>
<dbReference type="GO" id="GO:0009847">
    <property type="term" value="P:spore germination"/>
    <property type="evidence" value="ECO:0007669"/>
    <property type="project" value="InterPro"/>
</dbReference>
<evidence type="ECO:0000259" key="8">
    <source>
        <dbReference type="Pfam" id="PF05504"/>
    </source>
</evidence>
<dbReference type="InterPro" id="IPR008844">
    <property type="entry name" value="Spore_GerAC-like"/>
</dbReference>
<protein>
    <recommendedName>
        <fullName evidence="12">Ger(X)C family spore germination protein</fullName>
    </recommendedName>
</protein>
<dbReference type="Proteomes" id="UP000006691">
    <property type="component" value="Chromosome"/>
</dbReference>
<feature type="domain" description="Spore germination GerAC-like C-terminal" evidence="8">
    <location>
        <begin position="200"/>
        <end position="373"/>
    </location>
</feature>
<keyword evidence="5" id="KW-0472">Membrane</keyword>
<reference evidence="11" key="1">
    <citation type="submission" date="2011-04" db="EMBL/GenBank/DDBJ databases">
        <title>Genome sequence of Solibacillus silvestris StLB046.</title>
        <authorList>
            <person name="Morohoshi T."/>
            <person name="Someya N."/>
            <person name="Ikeda T."/>
        </authorList>
    </citation>
    <scope>NUCLEOTIDE SEQUENCE [LARGE SCALE GENOMIC DNA]</scope>
    <source>
        <strain evidence="11">StLB046</strain>
    </source>
</reference>